<keyword evidence="2" id="KW-1185">Reference proteome</keyword>
<dbReference type="Proteomes" id="UP000316621">
    <property type="component" value="Chromosome 4"/>
</dbReference>
<reference evidence="1 2" key="1">
    <citation type="journal article" date="2018" name="Science">
        <title>The opium poppy genome and morphinan production.</title>
        <authorList>
            <person name="Guo L."/>
            <person name="Winzer T."/>
            <person name="Yang X."/>
            <person name="Li Y."/>
            <person name="Ning Z."/>
            <person name="He Z."/>
            <person name="Teodor R."/>
            <person name="Lu Y."/>
            <person name="Bowser T.A."/>
            <person name="Graham I.A."/>
            <person name="Ye K."/>
        </authorList>
    </citation>
    <scope>NUCLEOTIDE SEQUENCE [LARGE SCALE GENOMIC DNA]</scope>
    <source>
        <strain evidence="2">cv. HN1</strain>
        <tissue evidence="1">Leaves</tissue>
    </source>
</reference>
<accession>A0A4Y7JFE1</accession>
<name>A0A4Y7JFE1_PAPSO</name>
<dbReference type="Gramene" id="RZC58762">
    <property type="protein sequence ID" value="RZC58762"/>
    <property type="gene ID" value="C5167_006064"/>
</dbReference>
<dbReference type="EMBL" id="CM010718">
    <property type="protein sequence ID" value="RZC58762.1"/>
    <property type="molecule type" value="Genomic_DNA"/>
</dbReference>
<dbReference type="AlphaFoldDB" id="A0A4Y7JFE1"/>
<protein>
    <submittedName>
        <fullName evidence="1">Uncharacterized protein</fullName>
    </submittedName>
</protein>
<evidence type="ECO:0000313" key="2">
    <source>
        <dbReference type="Proteomes" id="UP000316621"/>
    </source>
</evidence>
<evidence type="ECO:0000313" key="1">
    <source>
        <dbReference type="EMBL" id="RZC58762.1"/>
    </source>
</evidence>
<sequence>IKVTIGSIAYAVPCWDNPAGGFFGQSLLRLVQPNVLAGNVHIFLAGNVPIFLEVALLHHPLSLLPSTNLTMVLEICR</sequence>
<organism evidence="1 2">
    <name type="scientific">Papaver somniferum</name>
    <name type="common">Opium poppy</name>
    <dbReference type="NCBI Taxonomy" id="3469"/>
    <lineage>
        <taxon>Eukaryota</taxon>
        <taxon>Viridiplantae</taxon>
        <taxon>Streptophyta</taxon>
        <taxon>Embryophyta</taxon>
        <taxon>Tracheophyta</taxon>
        <taxon>Spermatophyta</taxon>
        <taxon>Magnoliopsida</taxon>
        <taxon>Ranunculales</taxon>
        <taxon>Papaveraceae</taxon>
        <taxon>Papaveroideae</taxon>
        <taxon>Papaver</taxon>
    </lineage>
</organism>
<feature type="non-terminal residue" evidence="1">
    <location>
        <position position="1"/>
    </location>
</feature>
<proteinExistence type="predicted"/>
<gene>
    <name evidence="1" type="ORF">C5167_006064</name>
</gene>